<accession>A0ABS1NJK9</accession>
<reference evidence="1 2" key="1">
    <citation type="submission" date="2021-01" db="EMBL/GenBank/DDBJ databases">
        <title>WGS of actinomycetes isolated from Thailand.</title>
        <authorList>
            <person name="Thawai C."/>
        </authorList>
    </citation>
    <scope>NUCLEOTIDE SEQUENCE [LARGE SCALE GENOMIC DNA]</scope>
    <source>
        <strain evidence="1 2">CA1R205</strain>
    </source>
</reference>
<sequence length="98" mass="10712">MSSTINGLAVAALVVTVAVLGWAVETRLRSLYALPAEPPAEFQPLPPGTVWRACHDVTCGHMTTRWLPRPDGSYRCEHAARHRGDVHLTHTTEEGRSA</sequence>
<keyword evidence="2" id="KW-1185">Reference proteome</keyword>
<evidence type="ECO:0000313" key="1">
    <source>
        <dbReference type="EMBL" id="MBL1100102.1"/>
    </source>
</evidence>
<dbReference type="Proteomes" id="UP000634229">
    <property type="component" value="Unassembled WGS sequence"/>
</dbReference>
<evidence type="ECO:0008006" key="3">
    <source>
        <dbReference type="Google" id="ProtNLM"/>
    </source>
</evidence>
<evidence type="ECO:0000313" key="2">
    <source>
        <dbReference type="Proteomes" id="UP000634229"/>
    </source>
</evidence>
<protein>
    <recommendedName>
        <fullName evidence="3">Secreted protein</fullName>
    </recommendedName>
</protein>
<proteinExistence type="predicted"/>
<name>A0ABS1NJK9_9ACTN</name>
<gene>
    <name evidence="1" type="ORF">JK363_26200</name>
</gene>
<comment type="caution">
    <text evidence="1">The sequence shown here is derived from an EMBL/GenBank/DDBJ whole genome shotgun (WGS) entry which is preliminary data.</text>
</comment>
<dbReference type="EMBL" id="JAERRF010000017">
    <property type="protein sequence ID" value="MBL1100102.1"/>
    <property type="molecule type" value="Genomic_DNA"/>
</dbReference>
<organism evidence="1 2">
    <name type="scientific">Streptomyces coffeae</name>
    <dbReference type="NCBI Taxonomy" id="621382"/>
    <lineage>
        <taxon>Bacteria</taxon>
        <taxon>Bacillati</taxon>
        <taxon>Actinomycetota</taxon>
        <taxon>Actinomycetes</taxon>
        <taxon>Kitasatosporales</taxon>
        <taxon>Streptomycetaceae</taxon>
        <taxon>Streptomyces</taxon>
    </lineage>
</organism>
<dbReference type="RefSeq" id="WP_201877788.1">
    <property type="nucleotide sequence ID" value="NZ_JAERRF010000017.1"/>
</dbReference>